<keyword evidence="2" id="KW-0813">Transport</keyword>
<feature type="chain" id="PRO_5045847790" evidence="8">
    <location>
        <begin position="20"/>
        <end position="1108"/>
    </location>
</feature>
<evidence type="ECO:0000256" key="4">
    <source>
        <dbReference type="ARBA" id="ARBA00022692"/>
    </source>
</evidence>
<protein>
    <submittedName>
        <fullName evidence="10">Carboxypeptidase regulatory-like domain-containing protein</fullName>
    </submittedName>
</protein>
<dbReference type="PANTHER" id="PTHR30069">
    <property type="entry name" value="TONB-DEPENDENT OUTER MEMBRANE RECEPTOR"/>
    <property type="match status" value="1"/>
</dbReference>
<dbReference type="Gene3D" id="2.40.170.20">
    <property type="entry name" value="TonB-dependent receptor, beta-barrel domain"/>
    <property type="match status" value="1"/>
</dbReference>
<dbReference type="InterPro" id="IPR057601">
    <property type="entry name" value="Oar-like_b-barrel"/>
</dbReference>
<keyword evidence="3" id="KW-1134">Transmembrane beta strand</keyword>
<evidence type="ECO:0000256" key="6">
    <source>
        <dbReference type="ARBA" id="ARBA00023237"/>
    </source>
</evidence>
<sequence>MKKSLLFFLMLFTSAVLHAQVTTSSLSGTVQEPTGESAIGTSIKATHVPSGTTYSTVVNETGRFNIPNMRVGGPYTVEMSHVSFQTSTFENIILLLGQPYIVNATLNEGGTQLGEVVIMGQGGSKLNTNRTGASTNISTDALETLPTISRSLTDFTRLTPQSSGTSFAGRDGRYNNLQIDGSNFNNGFGLSDAPLPGGNSQPISLDAIEEVQVNIAPFDIRQSGFTGAGINAVTRSGTNTFTGSVYGYYNNENFQGNKINNTELDESEEATTKNYGFRLGGPIIKNKLFFFVNAERVEETGANASGVNLWRASENGVADPDRNIARTSIADLTAVKDHLINQWGYDPGRYEGYANDAKQHSTKLLARIDWNINDVHKLAVRYNQVVGVSNSLTNASSGPSPRSSTGRVSSNSISFENSNYGMENTVRSITAELSSNFTPSLSNQFLATYSKIQDKRTSKSDVFPMVDIWDGSATGTNYMTFGYELFTYNNDVVNDNYSFVNNLTYVTGDHTITGGAAFEMQKFGNAYVRMGTSYYRYKSVEDFLSTGGPNEAAPIMFGLTYPYEGMDPYSRVNFGQASLYVQDRYTVDDRLDVTVGLRAELPIYLNDLTANPGINSLELLDRDGNPKNYDSGNWPKSRIMLSPRIGFNYDVEGDRSLILRGGTGIFTGRVPFVWLTNMPTNAGVIQNNVEPRSYDAVADWIGGIRFNPDPYHWLNNPVPGSEDVFIKTPSGGNPSSFALVDDEFKMPKIWRTSFGVDYQIPNTPLTAIADLLYTRDINAVYQFSANRARNVGKMNYAPGDDRDFYTSENVAYNEDLGASNATILTNTDEKGHSYSATIGLTLPQRIGGFAGGIYYTHSGSKEVSSNPGSNASSAWENSPSINNPNDQFLYHSAYALPHRVNANISYSVEYLNHLATTFSVFYNGSHQGRFSYQYNSDFNGDGTASDLIFLPQNTSDITFVDITNDDGVLFTAAEQAEAFDIYVAENDLEKYRGEYLERNNFLMPWLNRFDIRIAQEIMAPLGNRKHSLEISLDILNFGNLLNKEWGVQQTLNNAQRLLIPASVSATNPTFNMMTVSEENQVVLPTSPFRDVVSYNSTWKMQLGLRYSF</sequence>
<evidence type="ECO:0000256" key="7">
    <source>
        <dbReference type="SAM" id="MobiDB-lite"/>
    </source>
</evidence>
<proteinExistence type="predicted"/>
<keyword evidence="6" id="KW-0998">Cell outer membrane</keyword>
<feature type="region of interest" description="Disordered" evidence="7">
    <location>
        <begin position="391"/>
        <end position="410"/>
    </location>
</feature>
<dbReference type="Proteomes" id="UP001580928">
    <property type="component" value="Unassembled WGS sequence"/>
</dbReference>
<dbReference type="InterPro" id="IPR036942">
    <property type="entry name" value="Beta-barrel_TonB_sf"/>
</dbReference>
<evidence type="ECO:0000256" key="2">
    <source>
        <dbReference type="ARBA" id="ARBA00022448"/>
    </source>
</evidence>
<evidence type="ECO:0000259" key="9">
    <source>
        <dbReference type="Pfam" id="PF25183"/>
    </source>
</evidence>
<reference evidence="10 11" key="1">
    <citation type="submission" date="2024-04" db="EMBL/GenBank/DDBJ databases">
        <title>Albibacterium profundi sp. nov., isolated from sediment of the Challenger Deep of Mariana Trench.</title>
        <authorList>
            <person name="Wang Y."/>
        </authorList>
    </citation>
    <scope>NUCLEOTIDE SEQUENCE [LARGE SCALE GENOMIC DNA]</scope>
    <source>
        <strain evidence="10 11">RHL897</strain>
    </source>
</reference>
<evidence type="ECO:0000256" key="5">
    <source>
        <dbReference type="ARBA" id="ARBA00023136"/>
    </source>
</evidence>
<keyword evidence="5" id="KW-0472">Membrane</keyword>
<keyword evidence="8" id="KW-0732">Signal</keyword>
<evidence type="ECO:0000313" key="11">
    <source>
        <dbReference type="Proteomes" id="UP001580928"/>
    </source>
</evidence>
<keyword evidence="11" id="KW-1185">Reference proteome</keyword>
<dbReference type="RefSeq" id="WP_375558049.1">
    <property type="nucleotide sequence ID" value="NZ_JBBVGT010000003.1"/>
</dbReference>
<comment type="subcellular location">
    <subcellularLocation>
        <location evidence="1">Cell outer membrane</location>
        <topology evidence="1">Multi-pass membrane protein</topology>
    </subcellularLocation>
</comment>
<evidence type="ECO:0000256" key="1">
    <source>
        <dbReference type="ARBA" id="ARBA00004571"/>
    </source>
</evidence>
<dbReference type="InterPro" id="IPR013784">
    <property type="entry name" value="Carb-bd-like_fold"/>
</dbReference>
<dbReference type="EMBL" id="JBBVGT010000003">
    <property type="protein sequence ID" value="MFB5946520.1"/>
    <property type="molecule type" value="Genomic_DNA"/>
</dbReference>
<dbReference type="Pfam" id="PF13620">
    <property type="entry name" value="CarboxypepD_reg"/>
    <property type="match status" value="1"/>
</dbReference>
<dbReference type="Pfam" id="PF25183">
    <property type="entry name" value="OMP_b-brl_4"/>
    <property type="match status" value="1"/>
</dbReference>
<dbReference type="SUPFAM" id="SSF56935">
    <property type="entry name" value="Porins"/>
    <property type="match status" value="1"/>
</dbReference>
<feature type="compositionally biased region" description="Low complexity" evidence="7">
    <location>
        <begin position="393"/>
        <end position="410"/>
    </location>
</feature>
<evidence type="ECO:0000256" key="3">
    <source>
        <dbReference type="ARBA" id="ARBA00022452"/>
    </source>
</evidence>
<organism evidence="10 11">
    <name type="scientific">Albibacterium profundi</name>
    <dbReference type="NCBI Taxonomy" id="3134906"/>
    <lineage>
        <taxon>Bacteria</taxon>
        <taxon>Pseudomonadati</taxon>
        <taxon>Bacteroidota</taxon>
        <taxon>Sphingobacteriia</taxon>
        <taxon>Sphingobacteriales</taxon>
        <taxon>Sphingobacteriaceae</taxon>
        <taxon>Albibacterium</taxon>
    </lineage>
</organism>
<comment type="caution">
    <text evidence="10">The sequence shown here is derived from an EMBL/GenBank/DDBJ whole genome shotgun (WGS) entry which is preliminary data.</text>
</comment>
<name>A0ABV5CIQ9_9SPHI</name>
<evidence type="ECO:0000256" key="8">
    <source>
        <dbReference type="SAM" id="SignalP"/>
    </source>
</evidence>
<gene>
    <name evidence="10" type="ORF">WKR92_11815</name>
</gene>
<dbReference type="Gene3D" id="2.60.40.1120">
    <property type="entry name" value="Carboxypeptidase-like, regulatory domain"/>
    <property type="match status" value="1"/>
</dbReference>
<accession>A0ABV5CIQ9</accession>
<keyword evidence="4" id="KW-0812">Transmembrane</keyword>
<evidence type="ECO:0000313" key="10">
    <source>
        <dbReference type="EMBL" id="MFB5946520.1"/>
    </source>
</evidence>
<dbReference type="InterPro" id="IPR039426">
    <property type="entry name" value="TonB-dep_rcpt-like"/>
</dbReference>
<dbReference type="PANTHER" id="PTHR30069:SF46">
    <property type="entry name" value="OAR PROTEIN"/>
    <property type="match status" value="1"/>
</dbReference>
<feature type="domain" description="TonB-dependent transporter Oar-like beta-barrel" evidence="9">
    <location>
        <begin position="233"/>
        <end position="913"/>
    </location>
</feature>
<dbReference type="SUPFAM" id="SSF49452">
    <property type="entry name" value="Starch-binding domain-like"/>
    <property type="match status" value="1"/>
</dbReference>
<feature type="signal peptide" evidence="8">
    <location>
        <begin position="1"/>
        <end position="19"/>
    </location>
</feature>